<protein>
    <submittedName>
        <fullName evidence="1">Jg15293 protein</fullName>
    </submittedName>
</protein>
<reference evidence="1" key="1">
    <citation type="submission" date="2022-03" db="EMBL/GenBank/DDBJ databases">
        <authorList>
            <person name="Lindestad O."/>
        </authorList>
    </citation>
    <scope>NUCLEOTIDE SEQUENCE</scope>
</reference>
<accession>A0A8S4R501</accession>
<sequence length="142" mass="16091">MLRVHRLAREVIGWRLYSVIGYDSLPVNNNVVGLEFNPLSNHWRTGGHHIQTIYATLSLEAKVAIGRAHDLETLGVLECQPHTGKRSADSPPTRWPNYINRVAGSRWTQAAKTMVFGTHYKIPLSNRGRNLAVMKVMMMMIK</sequence>
<gene>
    <name evidence="1" type="primary">jg15293</name>
    <name evidence="1" type="ORF">PAEG_LOCUS9934</name>
</gene>
<dbReference type="AlphaFoldDB" id="A0A8S4R501"/>
<name>A0A8S4R501_9NEOP</name>
<dbReference type="OrthoDB" id="1934954at2759"/>
<dbReference type="Proteomes" id="UP000838756">
    <property type="component" value="Unassembled WGS sequence"/>
</dbReference>
<proteinExistence type="predicted"/>
<comment type="caution">
    <text evidence="1">The sequence shown here is derived from an EMBL/GenBank/DDBJ whole genome shotgun (WGS) entry which is preliminary data.</text>
</comment>
<evidence type="ECO:0000313" key="1">
    <source>
        <dbReference type="EMBL" id="CAH2230848.1"/>
    </source>
</evidence>
<evidence type="ECO:0000313" key="2">
    <source>
        <dbReference type="Proteomes" id="UP000838756"/>
    </source>
</evidence>
<dbReference type="EMBL" id="CAKXAJ010024828">
    <property type="protein sequence ID" value="CAH2230848.1"/>
    <property type="molecule type" value="Genomic_DNA"/>
</dbReference>
<keyword evidence="2" id="KW-1185">Reference proteome</keyword>
<organism evidence="1 2">
    <name type="scientific">Pararge aegeria aegeria</name>
    <dbReference type="NCBI Taxonomy" id="348720"/>
    <lineage>
        <taxon>Eukaryota</taxon>
        <taxon>Metazoa</taxon>
        <taxon>Ecdysozoa</taxon>
        <taxon>Arthropoda</taxon>
        <taxon>Hexapoda</taxon>
        <taxon>Insecta</taxon>
        <taxon>Pterygota</taxon>
        <taxon>Neoptera</taxon>
        <taxon>Endopterygota</taxon>
        <taxon>Lepidoptera</taxon>
        <taxon>Glossata</taxon>
        <taxon>Ditrysia</taxon>
        <taxon>Papilionoidea</taxon>
        <taxon>Nymphalidae</taxon>
        <taxon>Satyrinae</taxon>
        <taxon>Satyrini</taxon>
        <taxon>Parargina</taxon>
        <taxon>Pararge</taxon>
    </lineage>
</organism>